<comment type="caution">
    <text evidence="9">The sequence shown here is derived from an EMBL/GenBank/DDBJ whole genome shotgun (WGS) entry which is preliminary data.</text>
</comment>
<evidence type="ECO:0000256" key="6">
    <source>
        <dbReference type="ARBA" id="ARBA00022833"/>
    </source>
</evidence>
<dbReference type="Pfam" id="PF00753">
    <property type="entry name" value="Lactamase_B"/>
    <property type="match status" value="1"/>
</dbReference>
<comment type="cofactor">
    <cofactor evidence="7">
        <name>Zn(2+)</name>
        <dbReference type="ChEBI" id="CHEBI:29105"/>
    </cofactor>
    <text evidence="7">Binds 2 Zn(2+) ions per subunit.</text>
</comment>
<evidence type="ECO:0000313" key="10">
    <source>
        <dbReference type="Proteomes" id="UP000019063"/>
    </source>
</evidence>
<reference evidence="9 10" key="1">
    <citation type="journal article" date="2014" name="Antonie Van Leeuwenhoek">
        <title>Roseivivax atlanticus sp. nov., isolated from surface seawater of the Atlantic Ocean.</title>
        <authorList>
            <person name="Li G."/>
            <person name="Lai Q."/>
            <person name="Liu X."/>
            <person name="Sun F."/>
            <person name="Shao Z."/>
        </authorList>
    </citation>
    <scope>NUCLEOTIDE SEQUENCE [LARGE SCALE GENOMIC DNA]</scope>
    <source>
        <strain evidence="9 10">22II-s10s</strain>
    </source>
</reference>
<dbReference type="UniPathway" id="UPA00619">
    <property type="reaction ID" value="UER00676"/>
</dbReference>
<dbReference type="EMBL" id="AQQW01000002">
    <property type="protein sequence ID" value="ETW13855.1"/>
    <property type="molecule type" value="Genomic_DNA"/>
</dbReference>
<proteinExistence type="inferred from homology"/>
<dbReference type="Pfam" id="PF16123">
    <property type="entry name" value="HAGH_C"/>
    <property type="match status" value="1"/>
</dbReference>
<dbReference type="eggNOG" id="COG0491">
    <property type="taxonomic scope" value="Bacteria"/>
</dbReference>
<evidence type="ECO:0000256" key="7">
    <source>
        <dbReference type="HAMAP-Rule" id="MF_01374"/>
    </source>
</evidence>
<dbReference type="SUPFAM" id="SSF56281">
    <property type="entry name" value="Metallo-hydrolase/oxidoreductase"/>
    <property type="match status" value="1"/>
</dbReference>
<dbReference type="InterPro" id="IPR017782">
    <property type="entry name" value="Hydroxyacylglutathione_Hdrlase"/>
</dbReference>
<dbReference type="InterPro" id="IPR032282">
    <property type="entry name" value="HAGH_C"/>
</dbReference>
<feature type="binding site" evidence="7">
    <location>
        <position position="135"/>
    </location>
    <ligand>
        <name>Zn(2+)</name>
        <dbReference type="ChEBI" id="CHEBI:29105"/>
        <label>2</label>
    </ligand>
</feature>
<evidence type="ECO:0000256" key="5">
    <source>
        <dbReference type="ARBA" id="ARBA00022801"/>
    </source>
</evidence>
<sequence length="257" mass="28180">MEMALELVTIPALSDNYTYLLHDDRSGATAVIDVPEADPIDAALTERGWTLSEIWLTHHHDDHIQGVEKLKAKHPAAVIGARADSHRLPPLDRALSDGDTFEFGGEEVHVMDVSGHTVGHIAFHLPTSRIAFTADSLMALGCGRVFEGTMEQMWNSLQKFLTLDPETTICSGHEYTQKNAEFALTIEPDSSALKSRADAVAAARAKGEPTVPSKLSEELATNPFLRAGDEPVRENLGMMDAPAHEVFAEIRRRKDSF</sequence>
<keyword evidence="10" id="KW-1185">Reference proteome</keyword>
<dbReference type="InterPro" id="IPR035680">
    <property type="entry name" value="Clx_II_MBL"/>
</dbReference>
<feature type="binding site" evidence="7">
    <location>
        <position position="60"/>
    </location>
    <ligand>
        <name>Zn(2+)</name>
        <dbReference type="ChEBI" id="CHEBI:29105"/>
        <label>1</label>
    </ligand>
</feature>
<feature type="binding site" evidence="7">
    <location>
        <position position="116"/>
    </location>
    <ligand>
        <name>Zn(2+)</name>
        <dbReference type="ChEBI" id="CHEBI:29105"/>
        <label>1</label>
    </ligand>
</feature>
<dbReference type="EC" id="3.1.2.6" evidence="7"/>
<feature type="binding site" evidence="7">
    <location>
        <position position="135"/>
    </location>
    <ligand>
        <name>Zn(2+)</name>
        <dbReference type="ChEBI" id="CHEBI:29105"/>
        <label>1</label>
    </ligand>
</feature>
<evidence type="ECO:0000259" key="8">
    <source>
        <dbReference type="SMART" id="SM00849"/>
    </source>
</evidence>
<comment type="catalytic activity">
    <reaction evidence="1 7">
        <text>an S-(2-hydroxyacyl)glutathione + H2O = a 2-hydroxy carboxylate + glutathione + H(+)</text>
        <dbReference type="Rhea" id="RHEA:21864"/>
        <dbReference type="ChEBI" id="CHEBI:15377"/>
        <dbReference type="ChEBI" id="CHEBI:15378"/>
        <dbReference type="ChEBI" id="CHEBI:57925"/>
        <dbReference type="ChEBI" id="CHEBI:58896"/>
        <dbReference type="ChEBI" id="CHEBI:71261"/>
        <dbReference type="EC" id="3.1.2.6"/>
    </reaction>
</comment>
<comment type="function">
    <text evidence="7">Thiolesterase that catalyzes the hydrolysis of S-D-lactoyl-glutathione to form glutathione and D-lactic acid.</text>
</comment>
<dbReference type="PANTHER" id="PTHR43705">
    <property type="entry name" value="HYDROXYACYLGLUTATHIONE HYDROLASE"/>
    <property type="match status" value="1"/>
</dbReference>
<dbReference type="Proteomes" id="UP000019063">
    <property type="component" value="Unassembled WGS sequence"/>
</dbReference>
<dbReference type="GO" id="GO:0004416">
    <property type="term" value="F:hydroxyacylglutathione hydrolase activity"/>
    <property type="evidence" value="ECO:0007669"/>
    <property type="project" value="UniProtKB-UniRule"/>
</dbReference>
<accession>W4HPD2</accession>
<dbReference type="PANTHER" id="PTHR43705:SF1">
    <property type="entry name" value="HYDROXYACYLGLUTATHIONE HYDROLASE GLOB"/>
    <property type="match status" value="1"/>
</dbReference>
<feature type="binding site" evidence="7">
    <location>
        <position position="58"/>
    </location>
    <ligand>
        <name>Zn(2+)</name>
        <dbReference type="ChEBI" id="CHEBI:29105"/>
        <label>1</label>
    </ligand>
</feature>
<evidence type="ECO:0000256" key="2">
    <source>
        <dbReference type="ARBA" id="ARBA00004963"/>
    </source>
</evidence>
<feature type="domain" description="Metallo-beta-lactamase" evidence="8">
    <location>
        <begin position="15"/>
        <end position="173"/>
    </location>
</feature>
<organism evidence="9 10">
    <name type="scientific">Roseivivax marinus</name>
    <dbReference type="NCBI Taxonomy" id="1379903"/>
    <lineage>
        <taxon>Bacteria</taxon>
        <taxon>Pseudomonadati</taxon>
        <taxon>Pseudomonadota</taxon>
        <taxon>Alphaproteobacteria</taxon>
        <taxon>Rhodobacterales</taxon>
        <taxon>Roseobacteraceae</taxon>
        <taxon>Roseivivax</taxon>
    </lineage>
</organism>
<evidence type="ECO:0000256" key="4">
    <source>
        <dbReference type="ARBA" id="ARBA00022723"/>
    </source>
</evidence>
<dbReference type="PATRIC" id="fig|1317118.6.peg.648"/>
<dbReference type="PIRSF" id="PIRSF005457">
    <property type="entry name" value="Glx"/>
    <property type="match status" value="1"/>
</dbReference>
<comment type="similarity">
    <text evidence="3 7">Belongs to the metallo-beta-lactamase superfamily. Glyoxalase II family.</text>
</comment>
<keyword evidence="4 7" id="KW-0479">Metal-binding</keyword>
<dbReference type="InterPro" id="IPR050110">
    <property type="entry name" value="Glyoxalase_II_hydrolase"/>
</dbReference>
<evidence type="ECO:0000256" key="3">
    <source>
        <dbReference type="ARBA" id="ARBA00006759"/>
    </source>
</evidence>
<dbReference type="CDD" id="cd07723">
    <property type="entry name" value="hydroxyacylglutathione_hydrolase_MBL-fold"/>
    <property type="match status" value="1"/>
</dbReference>
<comment type="pathway">
    <text evidence="2 7">Secondary metabolite metabolism; methylglyoxal degradation; (R)-lactate from methylglyoxal: step 2/2.</text>
</comment>
<dbReference type="AlphaFoldDB" id="W4HPD2"/>
<comment type="subunit">
    <text evidence="7">Monomer.</text>
</comment>
<keyword evidence="6 7" id="KW-0862">Zinc</keyword>
<keyword evidence="5 7" id="KW-0378">Hydrolase</keyword>
<feature type="binding site" evidence="7">
    <location>
        <position position="62"/>
    </location>
    <ligand>
        <name>Zn(2+)</name>
        <dbReference type="ChEBI" id="CHEBI:29105"/>
        <label>2</label>
    </ligand>
</feature>
<feature type="binding site" evidence="7">
    <location>
        <position position="63"/>
    </location>
    <ligand>
        <name>Zn(2+)</name>
        <dbReference type="ChEBI" id="CHEBI:29105"/>
        <label>2</label>
    </ligand>
</feature>
<dbReference type="GO" id="GO:0046872">
    <property type="term" value="F:metal ion binding"/>
    <property type="evidence" value="ECO:0007669"/>
    <property type="project" value="UniProtKB-KW"/>
</dbReference>
<dbReference type="Gene3D" id="3.60.15.10">
    <property type="entry name" value="Ribonuclease Z/Hydroxyacylglutathione hydrolase-like"/>
    <property type="match status" value="1"/>
</dbReference>
<dbReference type="InterPro" id="IPR001279">
    <property type="entry name" value="Metallo-B-lactamas"/>
</dbReference>
<dbReference type="GO" id="GO:0019243">
    <property type="term" value="P:methylglyoxal catabolic process to D-lactate via S-lactoyl-glutathione"/>
    <property type="evidence" value="ECO:0007669"/>
    <property type="project" value="UniProtKB-UniRule"/>
</dbReference>
<dbReference type="HAMAP" id="MF_01374">
    <property type="entry name" value="Glyoxalase_2"/>
    <property type="match status" value="1"/>
</dbReference>
<feature type="binding site" evidence="7">
    <location>
        <position position="173"/>
    </location>
    <ligand>
        <name>Zn(2+)</name>
        <dbReference type="ChEBI" id="CHEBI:29105"/>
        <label>2</label>
    </ligand>
</feature>
<evidence type="ECO:0000313" key="9">
    <source>
        <dbReference type="EMBL" id="ETW13855.1"/>
    </source>
</evidence>
<name>W4HPD2_9RHOB</name>
<dbReference type="STRING" id="1379903.ATO8_03156"/>
<evidence type="ECO:0000256" key="1">
    <source>
        <dbReference type="ARBA" id="ARBA00001623"/>
    </source>
</evidence>
<dbReference type="SMART" id="SM00849">
    <property type="entry name" value="Lactamase_B"/>
    <property type="match status" value="1"/>
</dbReference>
<protein>
    <recommendedName>
        <fullName evidence="7">Hydroxyacylglutathione hydrolase</fullName>
        <ecNumber evidence="7">3.1.2.6</ecNumber>
    </recommendedName>
    <alternativeName>
        <fullName evidence="7">Glyoxalase II</fullName>
        <shortName evidence="7">Glx II</shortName>
    </alternativeName>
</protein>
<dbReference type="InterPro" id="IPR036866">
    <property type="entry name" value="RibonucZ/Hydroxyglut_hydro"/>
</dbReference>
<dbReference type="NCBIfam" id="TIGR03413">
    <property type="entry name" value="GSH_gloB"/>
    <property type="match status" value="1"/>
</dbReference>
<gene>
    <name evidence="7" type="primary">gloB</name>
    <name evidence="9" type="ORF">ATO8_03156</name>
</gene>